<organism evidence="3 4">
    <name type="scientific">Riccia sorocarpa</name>
    <dbReference type="NCBI Taxonomy" id="122646"/>
    <lineage>
        <taxon>Eukaryota</taxon>
        <taxon>Viridiplantae</taxon>
        <taxon>Streptophyta</taxon>
        <taxon>Embryophyta</taxon>
        <taxon>Marchantiophyta</taxon>
        <taxon>Marchantiopsida</taxon>
        <taxon>Marchantiidae</taxon>
        <taxon>Marchantiales</taxon>
        <taxon>Ricciaceae</taxon>
        <taxon>Riccia</taxon>
    </lineage>
</organism>
<evidence type="ECO:0000313" key="3">
    <source>
        <dbReference type="EMBL" id="KAL3682785.1"/>
    </source>
</evidence>
<dbReference type="AlphaFoldDB" id="A0ABD3GU56"/>
<dbReference type="Gene3D" id="3.60.10.10">
    <property type="entry name" value="Endonuclease/exonuclease/phosphatase"/>
    <property type="match status" value="1"/>
</dbReference>
<evidence type="ECO:0000313" key="4">
    <source>
        <dbReference type="Proteomes" id="UP001633002"/>
    </source>
</evidence>
<dbReference type="InterPro" id="IPR036691">
    <property type="entry name" value="Endo/exonu/phosph_ase_sf"/>
</dbReference>
<evidence type="ECO:0000259" key="2">
    <source>
        <dbReference type="Pfam" id="PF03372"/>
    </source>
</evidence>
<evidence type="ECO:0000259" key="1">
    <source>
        <dbReference type="Pfam" id="PF00078"/>
    </source>
</evidence>
<dbReference type="Pfam" id="PF00078">
    <property type="entry name" value="RVT_1"/>
    <property type="match status" value="1"/>
</dbReference>
<dbReference type="PANTHER" id="PTHR19446">
    <property type="entry name" value="REVERSE TRANSCRIPTASES"/>
    <property type="match status" value="1"/>
</dbReference>
<feature type="domain" description="Endonuclease/exonuclease/phosphatase" evidence="2">
    <location>
        <begin position="6"/>
        <end position="263"/>
    </location>
</feature>
<dbReference type="EMBL" id="JBJQOH010000006">
    <property type="protein sequence ID" value="KAL3682785.1"/>
    <property type="molecule type" value="Genomic_DNA"/>
</dbReference>
<keyword evidence="4" id="KW-1185">Reference proteome</keyword>
<proteinExistence type="predicted"/>
<gene>
    <name evidence="3" type="ORF">R1sor_000807</name>
</gene>
<dbReference type="Proteomes" id="UP001633002">
    <property type="component" value="Unassembled WGS sequence"/>
</dbReference>
<reference evidence="3 4" key="1">
    <citation type="submission" date="2024-09" db="EMBL/GenBank/DDBJ databases">
        <title>Chromosome-scale assembly of Riccia sorocarpa.</title>
        <authorList>
            <person name="Paukszto L."/>
        </authorList>
    </citation>
    <scope>NUCLEOTIDE SEQUENCE [LARGE SCALE GENOMIC DNA]</scope>
    <source>
        <strain evidence="3">LP-2024</strain>
        <tissue evidence="3">Aerial parts of the thallus</tissue>
    </source>
</reference>
<evidence type="ECO:0008006" key="5">
    <source>
        <dbReference type="Google" id="ProtNLM"/>
    </source>
</evidence>
<comment type="caution">
    <text evidence="3">The sequence shown here is derived from an EMBL/GenBank/DDBJ whole genome shotgun (WGS) entry which is preliminary data.</text>
</comment>
<accession>A0ABD3GU56</accession>
<name>A0ABD3GU56_9MARC</name>
<dbReference type="SUPFAM" id="SSF56219">
    <property type="entry name" value="DNase I-like"/>
    <property type="match status" value="1"/>
</dbReference>
<dbReference type="SUPFAM" id="SSF56672">
    <property type="entry name" value="DNA/RNA polymerases"/>
    <property type="match status" value="1"/>
</dbReference>
<dbReference type="InterPro" id="IPR043502">
    <property type="entry name" value="DNA/RNA_pol_sf"/>
</dbReference>
<dbReference type="Pfam" id="PF03372">
    <property type="entry name" value="Exo_endo_phos"/>
    <property type="match status" value="1"/>
</dbReference>
<dbReference type="CDD" id="cd01650">
    <property type="entry name" value="RT_nLTR_like"/>
    <property type="match status" value="1"/>
</dbReference>
<dbReference type="InterPro" id="IPR000477">
    <property type="entry name" value="RT_dom"/>
</dbReference>
<sequence>MKLAIGTYNVRGIGARSARTKLRNVILSIKPALDVMAIQEHKLRDSNIDFITSTIWPHATVFNLPAADGLHAQRNPLVSGGKGGVLLLVSPTFCPIIVQHGTIPNEGGLWIHFDTADGRKLGLAAVYAPNTPTERTRLWAALDSSLDASRSWFLIGDFNMIISQNDQIGGRPKIAVGEELSQWTNLVQTLALQDTYRRKTGALHYTWDNRRLALLLHNQGQLTPQLTDGGRILKRLDRVYAEASLIPCHRSTEIFSGSELSDHLPVVAVFQIGPPAFHRNSNYRMNTSLFQDPVFREHIERLWKQWQKRYEDANTPATLTLKYCIKRSSKFLQSDPSNVDTQLKLDEAQKQLATWEAEKARWIQFHLDRKWEEEGKRSTKLFFNSIKSRRRQMNTHAIQDEAGILHSDEDAMLDIAAEYFSNILTEPPPDHLQQTAVQEILGSTNAQVSQEERDSLQQHFTLSDLHTAAKLLGRNKCPGPDGVPLEFFHTFWDTISPLLLQATTEGLQQGTILPFFNRGVITLLHKDGDQTLLKNKRPIMLLNAVYKIWAKAMQLLLTPILQRIITWEQNAFLPGRHLHTTVFLCNEAIQEAKRNDTDVVWLKIDFRKAFDTIRWDFLYSAMQKMQFGDYFISLVAALNTNASSSVRVNNSYDAHLLLIADRQNLISAQNLLHTFGLASGLQVEWGKSSARWLSNSQQRPTWTLDLDWTWVPPDNVEKFLGFYFRDGLDEDGIYEAIKTKVLTKINSPLLRSTTVHGRVVIANHIIYGIRWFVLPIWSANRAKLRKIEGLILRYVWGGNEAKKSRHRVTEKILHQGKIDGGLGLMSLQAQVQAFTAKTMTTTIRLAFEKIIDSTPEHHAAYRSPSEYMTTPSTAPTWCIKLKDNAPPDDSMITTSHADLAFKVSSSKLIRVPVSQIPTTTDWTRAPVATCWTSQKKAMDRYPLKWEEKDSLIASLQWRDQSGFLAAPSANIRKLASTDTSKVKQRLRKWLASHHFDSAAPETWKKIWNRLKPIKYSVLQWYIQFQAIPTNTWRFPKPVGIKARPGAETVKLFS</sequence>
<dbReference type="InterPro" id="IPR005135">
    <property type="entry name" value="Endo/exonuclease/phosphatase"/>
</dbReference>
<feature type="domain" description="Reverse transcriptase" evidence="1">
    <location>
        <begin position="528"/>
        <end position="633"/>
    </location>
</feature>
<protein>
    <recommendedName>
        <fullName evidence="5">Reverse transcriptase domain-containing protein</fullName>
    </recommendedName>
</protein>